<name>A0A5C8NTU4_9BURK</name>
<organism evidence="1 2">
    <name type="scientific">Zeimonas arvi</name>
    <dbReference type="NCBI Taxonomy" id="2498847"/>
    <lineage>
        <taxon>Bacteria</taxon>
        <taxon>Pseudomonadati</taxon>
        <taxon>Pseudomonadota</taxon>
        <taxon>Betaproteobacteria</taxon>
        <taxon>Burkholderiales</taxon>
        <taxon>Burkholderiaceae</taxon>
        <taxon>Zeimonas</taxon>
    </lineage>
</organism>
<evidence type="ECO:0000313" key="1">
    <source>
        <dbReference type="EMBL" id="TXL64324.1"/>
    </source>
</evidence>
<dbReference type="RefSeq" id="WP_147705383.1">
    <property type="nucleotide sequence ID" value="NZ_VDUY01000006.1"/>
</dbReference>
<accession>A0A5C8NTU4</accession>
<proteinExistence type="predicted"/>
<comment type="caution">
    <text evidence="1">The sequence shown here is derived from an EMBL/GenBank/DDBJ whole genome shotgun (WGS) entry which is preliminary data.</text>
</comment>
<dbReference type="EMBL" id="VDUY01000006">
    <property type="protein sequence ID" value="TXL64324.1"/>
    <property type="molecule type" value="Genomic_DNA"/>
</dbReference>
<reference evidence="1 2" key="1">
    <citation type="submission" date="2019-06" db="EMBL/GenBank/DDBJ databases">
        <title>Quisquiliibacterium sp. nov., isolated from a maize field.</title>
        <authorList>
            <person name="Lin S.-Y."/>
            <person name="Tsai C.-F."/>
            <person name="Young C.-C."/>
        </authorList>
    </citation>
    <scope>NUCLEOTIDE SEQUENCE [LARGE SCALE GENOMIC DNA]</scope>
    <source>
        <strain evidence="1 2">CC-CFT501</strain>
    </source>
</reference>
<gene>
    <name evidence="1" type="ORF">FHP08_15465</name>
</gene>
<keyword evidence="2" id="KW-1185">Reference proteome</keyword>
<dbReference type="AlphaFoldDB" id="A0A5C8NTU4"/>
<sequence length="288" mass="30468">MRLHGIDFSSAPTRRKPIVVASGRLAAGAAAPGAAAGGASLDLLAFEALESLAAFDEWLRRAGPWLAAFDFPFGWPRELIESLGWPAGNWAASIDHAAGLSRAELMACLRAFCQARAPGSKFAHRATDRPAGSSPSMKWVNPPVALMLHAGAPRLLAAGATLPGLHAGDPARIALEAYPGFVARSIVGRESYKSDDRSRQTPQRREARARVLAALASGENRLAIAVRLDPALAQACLDDATGDRLDALLCLAQAAWAWQRRDQAYGLPARVDPLEGWIVSVPADGETG</sequence>
<dbReference type="OrthoDB" id="8557416at2"/>
<dbReference type="Proteomes" id="UP000321548">
    <property type="component" value="Unassembled WGS sequence"/>
</dbReference>
<evidence type="ECO:0000313" key="2">
    <source>
        <dbReference type="Proteomes" id="UP000321548"/>
    </source>
</evidence>
<protein>
    <submittedName>
        <fullName evidence="1">DUF429 domain-containing protein</fullName>
    </submittedName>
</protein>